<evidence type="ECO:0000259" key="1">
    <source>
        <dbReference type="PROSITE" id="PS50883"/>
    </source>
</evidence>
<reference evidence="2" key="1">
    <citation type="submission" date="2018-06" db="EMBL/GenBank/DDBJ databases">
        <authorList>
            <person name="Zhirakovskaya E."/>
        </authorList>
    </citation>
    <scope>NUCLEOTIDE SEQUENCE</scope>
</reference>
<dbReference type="PROSITE" id="PS50883">
    <property type="entry name" value="EAL"/>
    <property type="match status" value="1"/>
</dbReference>
<dbReference type="CDD" id="cd01948">
    <property type="entry name" value="EAL"/>
    <property type="match status" value="1"/>
</dbReference>
<feature type="domain" description="EAL" evidence="1">
    <location>
        <begin position="1"/>
        <end position="239"/>
    </location>
</feature>
<sequence>MFMNLAAFKSTISQKLGFQFQQIMGADMNSQRWVEMLYRPQHMLGHINVEHFFRSLTSQQKVDLDQSIFNQLPRILDTKNPQRLSINLMPISLLSRKFRSNLRAMIDNQLIDPNKICIEIVEIHSMPPLGSSAIELIHYFRSKGGWIALDDFGSGFAHWELLQMGLIDVIKVANQNIRRNNNTKSFTHGLAKFARSMGINTVLEGVETQKDFDLGLKQGYKNFQGWYFNDDYPTDGAGS</sequence>
<dbReference type="AlphaFoldDB" id="A0A3B0WLJ5"/>
<dbReference type="Gene3D" id="3.20.20.450">
    <property type="entry name" value="EAL domain"/>
    <property type="match status" value="1"/>
</dbReference>
<dbReference type="GO" id="GO:0071111">
    <property type="term" value="F:cyclic-guanylate-specific phosphodiesterase activity"/>
    <property type="evidence" value="ECO:0007669"/>
    <property type="project" value="InterPro"/>
</dbReference>
<dbReference type="PANTHER" id="PTHR33121:SF79">
    <property type="entry name" value="CYCLIC DI-GMP PHOSPHODIESTERASE PDED-RELATED"/>
    <property type="match status" value="1"/>
</dbReference>
<dbReference type="EMBL" id="UOFA01000117">
    <property type="protein sequence ID" value="VAW44444.1"/>
    <property type="molecule type" value="Genomic_DNA"/>
</dbReference>
<dbReference type="PANTHER" id="PTHR33121">
    <property type="entry name" value="CYCLIC DI-GMP PHOSPHODIESTERASE PDEF"/>
    <property type="match status" value="1"/>
</dbReference>
<organism evidence="2">
    <name type="scientific">hydrothermal vent metagenome</name>
    <dbReference type="NCBI Taxonomy" id="652676"/>
    <lineage>
        <taxon>unclassified sequences</taxon>
        <taxon>metagenomes</taxon>
        <taxon>ecological metagenomes</taxon>
    </lineage>
</organism>
<dbReference type="SUPFAM" id="SSF141868">
    <property type="entry name" value="EAL domain-like"/>
    <property type="match status" value="1"/>
</dbReference>
<dbReference type="InterPro" id="IPR001633">
    <property type="entry name" value="EAL_dom"/>
</dbReference>
<name>A0A3B0WLJ5_9ZZZZ</name>
<accession>A0A3B0WLJ5</accession>
<dbReference type="SMART" id="SM00052">
    <property type="entry name" value="EAL"/>
    <property type="match status" value="1"/>
</dbReference>
<gene>
    <name evidence="2" type="ORF">MNBD_GAMMA02-431</name>
</gene>
<dbReference type="InterPro" id="IPR035919">
    <property type="entry name" value="EAL_sf"/>
</dbReference>
<evidence type="ECO:0000313" key="2">
    <source>
        <dbReference type="EMBL" id="VAW44444.1"/>
    </source>
</evidence>
<protein>
    <recommendedName>
        <fullName evidence="1">EAL domain-containing protein</fullName>
    </recommendedName>
</protein>
<proteinExistence type="predicted"/>
<dbReference type="Pfam" id="PF00563">
    <property type="entry name" value="EAL"/>
    <property type="match status" value="1"/>
</dbReference>
<dbReference type="InterPro" id="IPR050706">
    <property type="entry name" value="Cyclic-di-GMP_PDE-like"/>
</dbReference>